<proteinExistence type="predicted"/>
<reference evidence="4 5" key="1">
    <citation type="submission" date="2015-07" db="EMBL/GenBank/DDBJ databases">
        <authorList>
            <person name="Ju K.-S."/>
            <person name="Doroghazi J.R."/>
            <person name="Metcalf W.W."/>
        </authorList>
    </citation>
    <scope>NUCLEOTIDE SEQUENCE [LARGE SCALE GENOMIC DNA]</scope>
    <source>
        <strain evidence="4 5">NRRL B-3589</strain>
    </source>
</reference>
<evidence type="ECO:0000256" key="2">
    <source>
        <dbReference type="ARBA" id="ARBA00022553"/>
    </source>
</evidence>
<dbReference type="InterPro" id="IPR050091">
    <property type="entry name" value="PKS_NRPS_Biosynth_Enz"/>
</dbReference>
<evidence type="ECO:0000313" key="5">
    <source>
        <dbReference type="Proteomes" id="UP000037020"/>
    </source>
</evidence>
<keyword evidence="5" id="KW-1185">Reference proteome</keyword>
<keyword evidence="1" id="KW-0596">Phosphopantetheine</keyword>
<gene>
    <name evidence="4" type="ORF">ADK38_24070</name>
</gene>
<dbReference type="InterPro" id="IPR016035">
    <property type="entry name" value="Acyl_Trfase/lysoPLipase"/>
</dbReference>
<sequence length="188" mass="19333">MGGTRPGRCAPRHPDPARPVALLLAGQGVQQPGMASGLYGTEPAFTAAMDAYFERHAGDGESLRDEWLAARPGPELDDITRAQPLLFAVGYAVGRMLLDWGVRPDVLLGHSVGEVAAATLAGVFTLDEAAEVMAERIDQLGATPPGGMLAVAASAERLAPYVAGPVAVGAVNSPSQVMLAGPDPELLA</sequence>
<keyword evidence="2" id="KW-0597">Phosphoprotein</keyword>
<dbReference type="SUPFAM" id="SSF52151">
    <property type="entry name" value="FabD/lysophospholipase-like"/>
    <property type="match status" value="1"/>
</dbReference>
<organism evidence="4 5">
    <name type="scientific">Streptomyces varsoviensis</name>
    <dbReference type="NCBI Taxonomy" id="67373"/>
    <lineage>
        <taxon>Bacteria</taxon>
        <taxon>Bacillati</taxon>
        <taxon>Actinomycetota</taxon>
        <taxon>Actinomycetes</taxon>
        <taxon>Kitasatosporales</taxon>
        <taxon>Streptomycetaceae</taxon>
        <taxon>Streptomyces</taxon>
    </lineage>
</organism>
<accession>A0ABR5J2P6</accession>
<evidence type="ECO:0000313" key="4">
    <source>
        <dbReference type="EMBL" id="KOG87685.1"/>
    </source>
</evidence>
<protein>
    <recommendedName>
        <fullName evidence="3">Malonyl-CoA:ACP transacylase (MAT) domain-containing protein</fullName>
    </recommendedName>
</protein>
<name>A0ABR5J2P6_9ACTN</name>
<dbReference type="SMART" id="SM00827">
    <property type="entry name" value="PKS_AT"/>
    <property type="match status" value="1"/>
</dbReference>
<dbReference type="EMBL" id="LGUT01002090">
    <property type="protein sequence ID" value="KOG87685.1"/>
    <property type="molecule type" value="Genomic_DNA"/>
</dbReference>
<dbReference type="InterPro" id="IPR016036">
    <property type="entry name" value="Malonyl_transacylase_ACP-bd"/>
</dbReference>
<dbReference type="PANTHER" id="PTHR43775">
    <property type="entry name" value="FATTY ACID SYNTHASE"/>
    <property type="match status" value="1"/>
</dbReference>
<dbReference type="Pfam" id="PF00698">
    <property type="entry name" value="Acyl_transf_1"/>
    <property type="match status" value="1"/>
</dbReference>
<evidence type="ECO:0000256" key="1">
    <source>
        <dbReference type="ARBA" id="ARBA00022450"/>
    </source>
</evidence>
<dbReference type="Proteomes" id="UP000037020">
    <property type="component" value="Unassembled WGS sequence"/>
</dbReference>
<dbReference type="Gene3D" id="3.40.366.10">
    <property type="entry name" value="Malonyl-Coenzyme A Acyl Carrier Protein, domain 2"/>
    <property type="match status" value="1"/>
</dbReference>
<feature type="non-terminal residue" evidence="4">
    <location>
        <position position="188"/>
    </location>
</feature>
<comment type="caution">
    <text evidence="4">The sequence shown here is derived from an EMBL/GenBank/DDBJ whole genome shotgun (WGS) entry which is preliminary data.</text>
</comment>
<dbReference type="InterPro" id="IPR001227">
    <property type="entry name" value="Ac_transferase_dom_sf"/>
</dbReference>
<dbReference type="PANTHER" id="PTHR43775:SF37">
    <property type="entry name" value="SI:DKEY-61P9.11"/>
    <property type="match status" value="1"/>
</dbReference>
<evidence type="ECO:0000259" key="3">
    <source>
        <dbReference type="SMART" id="SM00827"/>
    </source>
</evidence>
<feature type="domain" description="Malonyl-CoA:ACP transacylase (MAT)" evidence="3">
    <location>
        <begin position="23"/>
        <end position="188"/>
    </location>
</feature>
<dbReference type="SUPFAM" id="SSF55048">
    <property type="entry name" value="Probable ACP-binding domain of malonyl-CoA ACP transacylase"/>
    <property type="match status" value="1"/>
</dbReference>
<dbReference type="InterPro" id="IPR014043">
    <property type="entry name" value="Acyl_transferase_dom"/>
</dbReference>